<dbReference type="OMA" id="ICMWEIP"/>
<evidence type="ECO:0000256" key="1">
    <source>
        <dbReference type="SAM" id="Phobius"/>
    </source>
</evidence>
<keyword evidence="1" id="KW-0812">Transmembrane</keyword>
<organism evidence="2 3">
    <name type="scientific">Theobroma cacao</name>
    <name type="common">Cacao</name>
    <name type="synonym">Cocoa</name>
    <dbReference type="NCBI Taxonomy" id="3641"/>
    <lineage>
        <taxon>Eukaryota</taxon>
        <taxon>Viridiplantae</taxon>
        <taxon>Streptophyta</taxon>
        <taxon>Embryophyta</taxon>
        <taxon>Tracheophyta</taxon>
        <taxon>Spermatophyta</taxon>
        <taxon>Magnoliopsida</taxon>
        <taxon>eudicotyledons</taxon>
        <taxon>Gunneridae</taxon>
        <taxon>Pentapetalae</taxon>
        <taxon>rosids</taxon>
        <taxon>malvids</taxon>
        <taxon>Malvales</taxon>
        <taxon>Malvaceae</taxon>
        <taxon>Byttnerioideae</taxon>
        <taxon>Theobroma</taxon>
    </lineage>
</organism>
<dbReference type="InParanoid" id="A0A061GLU5"/>
<dbReference type="GO" id="GO:0016020">
    <property type="term" value="C:membrane"/>
    <property type="evidence" value="ECO:0000318"/>
    <property type="project" value="GO_Central"/>
</dbReference>
<dbReference type="Proteomes" id="UP000026915">
    <property type="component" value="Chromosome 9"/>
</dbReference>
<gene>
    <name evidence="2" type="ORF">TCM_037913</name>
</gene>
<protein>
    <submittedName>
        <fullName evidence="2">Uncharacterized protein</fullName>
    </submittedName>
</protein>
<dbReference type="STRING" id="3641.A0A061GLU5"/>
<dbReference type="EMBL" id="CM001887">
    <property type="protein sequence ID" value="EOY30840.1"/>
    <property type="molecule type" value="Genomic_DNA"/>
</dbReference>
<sequence length="298" mass="33514">MFLLFYTMPRRTAQVLESTYLMNTAEIFRESIRIILLHSTHFHSISIFFFSPLPISLFLSHFLNHHFLHIPSLTISITDNLFGHLLPNLVSKTVVHIVICFPSSITFSLLGRAATVQAVSDGYNGINLDGRRLLMRSGLAWIKLLHTRFWELLITLGLFGVLVVGLAAAPKILYALGICSTALGFWGVLGFLGIPFCVIFAHLMVVGNMANVISVLESECYGLDSLWKAKNLMEGRRQTALVMALLSNMGFRLVECLFELRMCMGICMWEIPVLISMYSLALVFETVMNVVFYYACKS</sequence>
<dbReference type="Gramene" id="EOY30840">
    <property type="protein sequence ID" value="EOY30840"/>
    <property type="gene ID" value="TCM_037913"/>
</dbReference>
<evidence type="ECO:0000313" key="2">
    <source>
        <dbReference type="EMBL" id="EOY30840.1"/>
    </source>
</evidence>
<keyword evidence="1" id="KW-0472">Membrane</keyword>
<feature type="transmembrane region" description="Helical" evidence="1">
    <location>
        <begin position="181"/>
        <end position="205"/>
    </location>
</feature>
<dbReference type="PANTHER" id="PTHR33133:SF9">
    <property type="entry name" value="SOLUTE CARRIER FAMILY 40 PROTEIN"/>
    <property type="match status" value="1"/>
</dbReference>
<evidence type="ECO:0000313" key="3">
    <source>
        <dbReference type="Proteomes" id="UP000026915"/>
    </source>
</evidence>
<feature type="transmembrane region" description="Helical" evidence="1">
    <location>
        <begin position="272"/>
        <end position="295"/>
    </location>
</feature>
<name>A0A061GLU5_THECC</name>
<dbReference type="HOGENOM" id="CLU_935111_0_0_1"/>
<dbReference type="AlphaFoldDB" id="A0A061GLU5"/>
<reference evidence="2 3" key="1">
    <citation type="journal article" date="2013" name="Genome Biol.">
        <title>The genome sequence of the most widely cultivated cacao type and its use to identify candidate genes regulating pod color.</title>
        <authorList>
            <person name="Motamayor J.C."/>
            <person name="Mockaitis K."/>
            <person name="Schmutz J."/>
            <person name="Haiminen N."/>
            <person name="Iii D.L."/>
            <person name="Cornejo O."/>
            <person name="Findley S.D."/>
            <person name="Zheng P."/>
            <person name="Utro F."/>
            <person name="Royaert S."/>
            <person name="Saski C."/>
            <person name="Jenkins J."/>
            <person name="Podicheti R."/>
            <person name="Zhao M."/>
            <person name="Scheffler B.E."/>
            <person name="Stack J.C."/>
            <person name="Feltus F.A."/>
            <person name="Mustiga G.M."/>
            <person name="Amores F."/>
            <person name="Phillips W."/>
            <person name="Marelli J.P."/>
            <person name="May G.D."/>
            <person name="Shapiro H."/>
            <person name="Ma J."/>
            <person name="Bustamante C.D."/>
            <person name="Schnell R.J."/>
            <person name="Main D."/>
            <person name="Gilbert D."/>
            <person name="Parida L."/>
            <person name="Kuhn D.N."/>
        </authorList>
    </citation>
    <scope>NUCLEOTIDE SEQUENCE [LARGE SCALE GENOMIC DNA]</scope>
    <source>
        <strain evidence="3">cv. Matina 1-6</strain>
    </source>
</reference>
<accession>A0A061GLU5</accession>
<keyword evidence="3" id="KW-1185">Reference proteome</keyword>
<keyword evidence="1" id="KW-1133">Transmembrane helix</keyword>
<proteinExistence type="predicted"/>
<feature type="transmembrane region" description="Helical" evidence="1">
    <location>
        <begin position="149"/>
        <end position="169"/>
    </location>
</feature>
<dbReference type="PANTHER" id="PTHR33133">
    <property type="entry name" value="OS08G0107100 PROTEIN-RELATED"/>
    <property type="match status" value="1"/>
</dbReference>
<dbReference type="eggNOG" id="ENOG502RUIP">
    <property type="taxonomic scope" value="Eukaryota"/>
</dbReference>